<name>A0A1M4UZM3_9FLAO</name>
<feature type="transmembrane region" description="Helical" evidence="1">
    <location>
        <begin position="46"/>
        <end position="65"/>
    </location>
</feature>
<keyword evidence="1" id="KW-0812">Transmembrane</keyword>
<dbReference type="EMBL" id="FQTW01000003">
    <property type="protein sequence ID" value="SHE62184.1"/>
    <property type="molecule type" value="Genomic_DNA"/>
</dbReference>
<keyword evidence="1" id="KW-0472">Membrane</keyword>
<sequence length="160" mass="18048">MFKKASFKLIFDILFYLVILDTASTLILSLIEVFSVNHTSESLVDYPVFFISNLVFSIAFVFVAFHLRKVAQLFIVNGEFKSLNLVKHLKRCGQFLVVLGLSLMARYLASPNIIEIATEKVDPSNSVLNLLLFVIGLSFIRLSKMLKLSIEAKQAQDLTI</sequence>
<evidence type="ECO:0008006" key="4">
    <source>
        <dbReference type="Google" id="ProtNLM"/>
    </source>
</evidence>
<reference evidence="2 3" key="1">
    <citation type="submission" date="2016-11" db="EMBL/GenBank/DDBJ databases">
        <authorList>
            <person name="Jaros S."/>
            <person name="Januszkiewicz K."/>
            <person name="Wedrychowicz H."/>
        </authorList>
    </citation>
    <scope>NUCLEOTIDE SEQUENCE [LARGE SCALE GENOMIC DNA]</scope>
    <source>
        <strain evidence="2 3">DSM 25661</strain>
    </source>
</reference>
<dbReference type="OrthoDB" id="1439380at2"/>
<organism evidence="2 3">
    <name type="scientific">Psychroflexus salarius</name>
    <dbReference type="NCBI Taxonomy" id="1155689"/>
    <lineage>
        <taxon>Bacteria</taxon>
        <taxon>Pseudomonadati</taxon>
        <taxon>Bacteroidota</taxon>
        <taxon>Flavobacteriia</taxon>
        <taxon>Flavobacteriales</taxon>
        <taxon>Flavobacteriaceae</taxon>
        <taxon>Psychroflexus</taxon>
    </lineage>
</organism>
<keyword evidence="3" id="KW-1185">Reference proteome</keyword>
<evidence type="ECO:0000313" key="2">
    <source>
        <dbReference type="EMBL" id="SHE62184.1"/>
    </source>
</evidence>
<dbReference type="AlphaFoldDB" id="A0A1M4UZM3"/>
<proteinExistence type="predicted"/>
<feature type="transmembrane region" description="Helical" evidence="1">
    <location>
        <begin position="9"/>
        <end position="34"/>
    </location>
</feature>
<accession>A0A1M4UZM3</accession>
<protein>
    <recommendedName>
        <fullName evidence="4">DUF2975 domain-containing protein</fullName>
    </recommendedName>
</protein>
<keyword evidence="1" id="KW-1133">Transmembrane helix</keyword>
<evidence type="ECO:0000313" key="3">
    <source>
        <dbReference type="Proteomes" id="UP000184462"/>
    </source>
</evidence>
<evidence type="ECO:0000256" key="1">
    <source>
        <dbReference type="SAM" id="Phobius"/>
    </source>
</evidence>
<dbReference type="STRING" id="1155689.SAMN05444278_103176"/>
<gene>
    <name evidence="2" type="ORF">SAMN05444278_103176</name>
</gene>
<dbReference type="RefSeq" id="WP_073192625.1">
    <property type="nucleotide sequence ID" value="NZ_FQTW01000003.1"/>
</dbReference>
<dbReference type="Proteomes" id="UP000184462">
    <property type="component" value="Unassembled WGS sequence"/>
</dbReference>